<proteinExistence type="predicted"/>
<evidence type="ECO:0000313" key="1">
    <source>
        <dbReference type="EMBL" id="VDP85294.1"/>
    </source>
</evidence>
<name>A0A3P8HS02_9TREM</name>
<organism evidence="1 2">
    <name type="scientific">Schistosoma mattheei</name>
    <dbReference type="NCBI Taxonomy" id="31246"/>
    <lineage>
        <taxon>Eukaryota</taxon>
        <taxon>Metazoa</taxon>
        <taxon>Spiralia</taxon>
        <taxon>Lophotrochozoa</taxon>
        <taxon>Platyhelminthes</taxon>
        <taxon>Trematoda</taxon>
        <taxon>Digenea</taxon>
        <taxon>Strigeidida</taxon>
        <taxon>Schistosomatoidea</taxon>
        <taxon>Schistosomatidae</taxon>
        <taxon>Schistosoma</taxon>
    </lineage>
</organism>
<protein>
    <submittedName>
        <fullName evidence="1">Uncharacterized protein</fullName>
    </submittedName>
</protein>
<dbReference type="Proteomes" id="UP000269396">
    <property type="component" value="Unassembled WGS sequence"/>
</dbReference>
<reference evidence="1 2" key="1">
    <citation type="submission" date="2018-11" db="EMBL/GenBank/DDBJ databases">
        <authorList>
            <consortium name="Pathogen Informatics"/>
        </authorList>
    </citation>
    <scope>NUCLEOTIDE SEQUENCE [LARGE SCALE GENOMIC DNA]</scope>
    <source>
        <strain>Denwood</strain>
        <strain evidence="2">Zambia</strain>
    </source>
</reference>
<sequence>MNFSSAILTSSSGNLELFAPMKKREILRKIPDETYK</sequence>
<keyword evidence="2" id="KW-1185">Reference proteome</keyword>
<gene>
    <name evidence="1" type="ORF">SMTD_LOCUS21621</name>
</gene>
<accession>A0A3P8HS02</accession>
<dbReference type="EMBL" id="UZAL01047911">
    <property type="protein sequence ID" value="VDP85294.1"/>
    <property type="molecule type" value="Genomic_DNA"/>
</dbReference>
<evidence type="ECO:0000313" key="2">
    <source>
        <dbReference type="Proteomes" id="UP000269396"/>
    </source>
</evidence>
<dbReference type="AlphaFoldDB" id="A0A3P8HS02"/>